<evidence type="ECO:0000313" key="3">
    <source>
        <dbReference type="Proteomes" id="UP000789342"/>
    </source>
</evidence>
<feature type="region of interest" description="Disordered" evidence="1">
    <location>
        <begin position="1"/>
        <end position="37"/>
    </location>
</feature>
<evidence type="ECO:0000256" key="1">
    <source>
        <dbReference type="SAM" id="MobiDB-lite"/>
    </source>
</evidence>
<name>A0A9N8ZKQ4_9GLOM</name>
<sequence length="367" mass="40907">MDDNSVPASRENAGNDSKNNTTSDNDNRDAFDKNSGISDIASKPFQTSLNIVTTPLDTTAKSLPTGSEVVAASHTTSDVFIETSASVNNVLSAPEMSRYQISNSELLENTIAQRYDKIIGCTIVLLDEHMWNSFTYCMEIVNRVNMDDQLNSSTTLPDFVFTVPVQNHRGAYPDSARTDNRSRENRLSAPTPYRPVEHKVPVKPRSNSHVIPPSSMHRYNSTMTVSKSDGDFTMLSRILNWPNQPNQGINKQLSEKLSSSGTNDNLVNDGEIIFDTLPFSRTGDRKQFVGKYTLQTHSRFPIPQGRSLVNATMHQNISPLTSEFGQYPELKKGYTEIPRPPQLLPLPKNGVFTRRWGGLANHLVMLD</sequence>
<proteinExistence type="predicted"/>
<feature type="compositionally biased region" description="Basic and acidic residues" evidence="1">
    <location>
        <begin position="176"/>
        <end position="186"/>
    </location>
</feature>
<accession>A0A9N8ZKQ4</accession>
<dbReference type="AlphaFoldDB" id="A0A9N8ZKQ4"/>
<dbReference type="Proteomes" id="UP000789342">
    <property type="component" value="Unassembled WGS sequence"/>
</dbReference>
<keyword evidence="3" id="KW-1185">Reference proteome</keyword>
<feature type="compositionally biased region" description="Low complexity" evidence="1">
    <location>
        <begin position="15"/>
        <end position="24"/>
    </location>
</feature>
<evidence type="ECO:0000313" key="2">
    <source>
        <dbReference type="EMBL" id="CAG8499139.1"/>
    </source>
</evidence>
<dbReference type="OrthoDB" id="10254377at2759"/>
<gene>
    <name evidence="2" type="ORF">AMORRO_LOCUS3164</name>
</gene>
<reference evidence="2" key="1">
    <citation type="submission" date="2021-06" db="EMBL/GenBank/DDBJ databases">
        <authorList>
            <person name="Kallberg Y."/>
            <person name="Tangrot J."/>
            <person name="Rosling A."/>
        </authorList>
    </citation>
    <scope>NUCLEOTIDE SEQUENCE</scope>
    <source>
        <strain evidence="2">CL551</strain>
    </source>
</reference>
<feature type="region of interest" description="Disordered" evidence="1">
    <location>
        <begin position="170"/>
        <end position="220"/>
    </location>
</feature>
<organism evidence="2 3">
    <name type="scientific">Acaulospora morrowiae</name>
    <dbReference type="NCBI Taxonomy" id="94023"/>
    <lineage>
        <taxon>Eukaryota</taxon>
        <taxon>Fungi</taxon>
        <taxon>Fungi incertae sedis</taxon>
        <taxon>Mucoromycota</taxon>
        <taxon>Glomeromycotina</taxon>
        <taxon>Glomeromycetes</taxon>
        <taxon>Diversisporales</taxon>
        <taxon>Acaulosporaceae</taxon>
        <taxon>Acaulospora</taxon>
    </lineage>
</organism>
<protein>
    <submittedName>
        <fullName evidence="2">4478_t:CDS:1</fullName>
    </submittedName>
</protein>
<comment type="caution">
    <text evidence="2">The sequence shown here is derived from an EMBL/GenBank/DDBJ whole genome shotgun (WGS) entry which is preliminary data.</text>
</comment>
<dbReference type="EMBL" id="CAJVPV010001489">
    <property type="protein sequence ID" value="CAG8499139.1"/>
    <property type="molecule type" value="Genomic_DNA"/>
</dbReference>